<dbReference type="Proteomes" id="UP000183639">
    <property type="component" value="Unassembled WGS sequence"/>
</dbReference>
<reference evidence="3 4" key="1">
    <citation type="submission" date="2016-10" db="EMBL/GenBank/DDBJ databases">
        <authorList>
            <person name="de Groot N.N."/>
        </authorList>
    </citation>
    <scope>NUCLEOTIDE SEQUENCE [LARGE SCALE GENOMIC DNA]</scope>
    <source>
        <strain evidence="3 4">Z108</strain>
    </source>
</reference>
<dbReference type="Pfam" id="PF02541">
    <property type="entry name" value="Ppx-GppA"/>
    <property type="match status" value="1"/>
</dbReference>
<comment type="similarity">
    <text evidence="1">Belongs to the GppA/Ppx family.</text>
</comment>
<sequence>MLHGIIDIGSNTVRMAIYLIEGSHIEMLLKKKHTVGLAAYLRDGVMQQQGIDKAVEILGEFKDFLATFRITQVTAFTTAALRNAKNSRAAVGEIERRTGLAIRVITGDEEATFDFIGATHNLQTSSGLLIDIGGGSTEIVTYRERQIQYKTSLPLGSLAFRTKYVSKLLPSLSECMAMRAEAEATIQAAKDFAYVNEAEIAGIGGTFKGASALYNIMFNQPAANTRMETKRLKSIIGMFTSEQEMTQDMAIMLMRAVPERMHTIIPGLIIADVLARRFKSGVITYSDSGVREGYIYDQIIGQKA</sequence>
<dbReference type="PANTHER" id="PTHR30005:SF0">
    <property type="entry name" value="RETROGRADE REGULATION PROTEIN 2"/>
    <property type="match status" value="1"/>
</dbReference>
<dbReference type="GO" id="GO:0006357">
    <property type="term" value="P:regulation of transcription by RNA polymerase II"/>
    <property type="evidence" value="ECO:0007669"/>
    <property type="project" value="TreeGrafter"/>
</dbReference>
<evidence type="ECO:0000259" key="2">
    <source>
        <dbReference type="Pfam" id="PF02541"/>
    </source>
</evidence>
<dbReference type="OrthoDB" id="9807195at2"/>
<dbReference type="SUPFAM" id="SSF53067">
    <property type="entry name" value="Actin-like ATPase domain"/>
    <property type="match status" value="2"/>
</dbReference>
<dbReference type="CDD" id="cd24052">
    <property type="entry name" value="ASKHA_NBD_HpPPX-GppA-like"/>
    <property type="match status" value="1"/>
</dbReference>
<name>A0A1I3DWR0_SELRU</name>
<evidence type="ECO:0000313" key="3">
    <source>
        <dbReference type="EMBL" id="SFH91170.1"/>
    </source>
</evidence>
<dbReference type="AlphaFoldDB" id="A0A1I3DWR0"/>
<organism evidence="3 4">
    <name type="scientific">Selenomonas ruminantium</name>
    <dbReference type="NCBI Taxonomy" id="971"/>
    <lineage>
        <taxon>Bacteria</taxon>
        <taxon>Bacillati</taxon>
        <taxon>Bacillota</taxon>
        <taxon>Negativicutes</taxon>
        <taxon>Selenomonadales</taxon>
        <taxon>Selenomonadaceae</taxon>
        <taxon>Selenomonas</taxon>
    </lineage>
</organism>
<protein>
    <submittedName>
        <fullName evidence="3">Exopolyphosphatase / guanosine-5'-triphosphate,3'-diphosphate pyrophosphatase</fullName>
    </submittedName>
</protein>
<accession>A0A1I3DWR0</accession>
<dbReference type="InterPro" id="IPR043129">
    <property type="entry name" value="ATPase_NBD"/>
</dbReference>
<dbReference type="PANTHER" id="PTHR30005">
    <property type="entry name" value="EXOPOLYPHOSPHATASE"/>
    <property type="match status" value="1"/>
</dbReference>
<dbReference type="RefSeq" id="WP_075442825.1">
    <property type="nucleotide sequence ID" value="NZ_FOQK01000008.1"/>
</dbReference>
<evidence type="ECO:0000313" key="4">
    <source>
        <dbReference type="Proteomes" id="UP000183639"/>
    </source>
</evidence>
<dbReference type="Gene3D" id="3.30.420.40">
    <property type="match status" value="1"/>
</dbReference>
<proteinExistence type="inferred from homology"/>
<dbReference type="EMBL" id="FOQK01000008">
    <property type="protein sequence ID" value="SFH91170.1"/>
    <property type="molecule type" value="Genomic_DNA"/>
</dbReference>
<dbReference type="InterPro" id="IPR003695">
    <property type="entry name" value="Ppx_GppA_N"/>
</dbReference>
<gene>
    <name evidence="3" type="ORF">SAMN04487861_10836</name>
</gene>
<feature type="domain" description="Ppx/GppA phosphatase N-terminal" evidence="2">
    <location>
        <begin position="17"/>
        <end position="298"/>
    </location>
</feature>
<dbReference type="InterPro" id="IPR050273">
    <property type="entry name" value="GppA/Ppx_hydrolase"/>
</dbReference>
<evidence type="ECO:0000256" key="1">
    <source>
        <dbReference type="ARBA" id="ARBA00007125"/>
    </source>
</evidence>
<dbReference type="Gene3D" id="3.30.420.150">
    <property type="entry name" value="Exopolyphosphatase. Domain 2"/>
    <property type="match status" value="1"/>
</dbReference>